<organism evidence="2">
    <name type="scientific">Chloropicon roscoffensis</name>
    <dbReference type="NCBI Taxonomy" id="1461544"/>
    <lineage>
        <taxon>Eukaryota</taxon>
        <taxon>Viridiplantae</taxon>
        <taxon>Chlorophyta</taxon>
        <taxon>Chloropicophyceae</taxon>
        <taxon>Chloropicales</taxon>
        <taxon>Chloropicaceae</taxon>
        <taxon>Chloropicon</taxon>
    </lineage>
</organism>
<sequence length="148" mass="16204">MMEPSSRHLEPDHPELMEEPWSAPAGVKAPRHSRSSSMADGSAHSHTSSTTEHGLVQYSPSSVLRHSMSGKKRRGMGAFLSSFFGRMYEGLLREAVAEESSGAVCDPQAEAEARARARCHRNLLVANKPETFLLSLVLHHKAQSEIGQ</sequence>
<accession>A0A7S3FSQ9</accession>
<evidence type="ECO:0000256" key="1">
    <source>
        <dbReference type="SAM" id="MobiDB-lite"/>
    </source>
</evidence>
<proteinExistence type="predicted"/>
<evidence type="ECO:0000313" key="2">
    <source>
        <dbReference type="EMBL" id="CAE0192513.1"/>
    </source>
</evidence>
<protein>
    <submittedName>
        <fullName evidence="2">Uncharacterized protein</fullName>
    </submittedName>
</protein>
<reference evidence="2" key="1">
    <citation type="submission" date="2021-01" db="EMBL/GenBank/DDBJ databases">
        <authorList>
            <person name="Corre E."/>
            <person name="Pelletier E."/>
            <person name="Niang G."/>
            <person name="Scheremetjew M."/>
            <person name="Finn R."/>
            <person name="Kale V."/>
            <person name="Holt S."/>
            <person name="Cochrane G."/>
            <person name="Meng A."/>
            <person name="Brown T."/>
            <person name="Cohen L."/>
        </authorList>
    </citation>
    <scope>NUCLEOTIDE SEQUENCE</scope>
    <source>
        <strain evidence="2">RCC1871</strain>
    </source>
</reference>
<name>A0A7S3FSQ9_9CHLO</name>
<dbReference type="AlphaFoldDB" id="A0A7S3FSQ9"/>
<feature type="compositionally biased region" description="Basic and acidic residues" evidence="1">
    <location>
        <begin position="1"/>
        <end position="16"/>
    </location>
</feature>
<feature type="region of interest" description="Disordered" evidence="1">
    <location>
        <begin position="1"/>
        <end position="72"/>
    </location>
</feature>
<feature type="compositionally biased region" description="Low complexity" evidence="1">
    <location>
        <begin position="44"/>
        <end position="53"/>
    </location>
</feature>
<gene>
    <name evidence="2" type="ORF">CROS1456_LOCUS5603</name>
</gene>
<dbReference type="EMBL" id="HBHZ01007250">
    <property type="protein sequence ID" value="CAE0192513.1"/>
    <property type="molecule type" value="Transcribed_RNA"/>
</dbReference>